<evidence type="ECO:0000256" key="4">
    <source>
        <dbReference type="ARBA" id="ARBA00023002"/>
    </source>
</evidence>
<dbReference type="GO" id="GO:0016020">
    <property type="term" value="C:membrane"/>
    <property type="evidence" value="ECO:0007669"/>
    <property type="project" value="GOC"/>
</dbReference>
<evidence type="ECO:0000313" key="9">
    <source>
        <dbReference type="EMBL" id="KKO07960.1"/>
    </source>
</evidence>
<dbReference type="GO" id="GO:0008610">
    <property type="term" value="P:lipid biosynthetic process"/>
    <property type="evidence" value="ECO:0007669"/>
    <property type="project" value="InterPro"/>
</dbReference>
<feature type="domain" description="Fatty acid hydroxylase" evidence="8">
    <location>
        <begin position="99"/>
        <end position="233"/>
    </location>
</feature>
<dbReference type="GO" id="GO:0012505">
    <property type="term" value="C:endomembrane system"/>
    <property type="evidence" value="ECO:0007669"/>
    <property type="project" value="UniProtKB-SubCell"/>
</dbReference>
<keyword evidence="2 7" id="KW-0812">Transmembrane</keyword>
<sequence length="285" mass="32700">MEQIITYFESIPAAHRSLILVGGITFFWVLEGIVPLFNGSYDKWKHSLPNFFFTLTTIIINFPLAFLLLKTSDWAVANDFGIINWLPTMPLWAYVFLGVALLDLIGAYLAHLVEHRVKPLWMVHLVHHTDHNVDTTTANRHHPLESLIRYVFTLVGVFVVGAPIGIIMLYQSLSVVLSQFNHANIKLPKGVDKVISWVIISPDMHKVHHHYVLPYTDSNYGNIFSWWDRLFGTYMHLDREKIIYGVDTFPDEVANGQISSLLKYPFVGYRKPTTDIVNDNQPLVK</sequence>
<dbReference type="PANTHER" id="PTHR21624:SF1">
    <property type="entry name" value="ALKYLGLYCEROL MONOOXYGENASE"/>
    <property type="match status" value="1"/>
</dbReference>
<feature type="transmembrane region" description="Helical" evidence="7">
    <location>
        <begin position="89"/>
        <end position="110"/>
    </location>
</feature>
<dbReference type="GO" id="GO:0005506">
    <property type="term" value="F:iron ion binding"/>
    <property type="evidence" value="ECO:0007669"/>
    <property type="project" value="InterPro"/>
</dbReference>
<proteinExistence type="predicted"/>
<keyword evidence="5" id="KW-0443">Lipid metabolism</keyword>
<evidence type="ECO:0000259" key="8">
    <source>
        <dbReference type="Pfam" id="PF04116"/>
    </source>
</evidence>
<dbReference type="GO" id="GO:0050479">
    <property type="term" value="F:glyceryl-ether monooxygenase activity"/>
    <property type="evidence" value="ECO:0007669"/>
    <property type="project" value="TreeGrafter"/>
</dbReference>
<evidence type="ECO:0000256" key="3">
    <source>
        <dbReference type="ARBA" id="ARBA00022989"/>
    </source>
</evidence>
<keyword evidence="4" id="KW-0560">Oxidoreductase</keyword>
<evidence type="ECO:0000256" key="5">
    <source>
        <dbReference type="ARBA" id="ARBA00023098"/>
    </source>
</evidence>
<dbReference type="GO" id="GO:0006643">
    <property type="term" value="P:membrane lipid metabolic process"/>
    <property type="evidence" value="ECO:0007669"/>
    <property type="project" value="TreeGrafter"/>
</dbReference>
<comment type="subcellular location">
    <subcellularLocation>
        <location evidence="1">Endomembrane system</location>
        <topology evidence="1">Multi-pass membrane protein</topology>
    </subcellularLocation>
</comment>
<organism evidence="9">
    <name type="scientific">marine sediment metagenome</name>
    <dbReference type="NCBI Taxonomy" id="412755"/>
    <lineage>
        <taxon>unclassified sequences</taxon>
        <taxon>metagenomes</taxon>
        <taxon>ecological metagenomes</taxon>
    </lineage>
</organism>
<dbReference type="PANTHER" id="PTHR21624">
    <property type="entry name" value="STEROL DESATURASE-RELATED PROTEIN"/>
    <property type="match status" value="1"/>
</dbReference>
<dbReference type="InterPro" id="IPR006694">
    <property type="entry name" value="Fatty_acid_hydroxylase"/>
</dbReference>
<reference evidence="9" key="1">
    <citation type="journal article" date="2015" name="Nature">
        <title>Complex archaea that bridge the gap between prokaryotes and eukaryotes.</title>
        <authorList>
            <person name="Spang A."/>
            <person name="Saw J.H."/>
            <person name="Jorgensen S.L."/>
            <person name="Zaremba-Niedzwiedzka K."/>
            <person name="Martijn J."/>
            <person name="Lind A.E."/>
            <person name="van Eijk R."/>
            <person name="Schleper C."/>
            <person name="Guy L."/>
            <person name="Ettema T.J."/>
        </authorList>
    </citation>
    <scope>NUCLEOTIDE SEQUENCE</scope>
</reference>
<evidence type="ECO:0000256" key="2">
    <source>
        <dbReference type="ARBA" id="ARBA00022692"/>
    </source>
</evidence>
<accession>A0A0F9VV54</accession>
<name>A0A0F9VV54_9ZZZZ</name>
<keyword evidence="6 7" id="KW-0472">Membrane</keyword>
<gene>
    <name evidence="9" type="ORF">LCGC14_0053020</name>
</gene>
<dbReference type="InterPro" id="IPR051689">
    <property type="entry name" value="Sterol_desaturase/TMEM195"/>
</dbReference>
<dbReference type="Pfam" id="PF04116">
    <property type="entry name" value="FA_hydroxylase"/>
    <property type="match status" value="1"/>
</dbReference>
<dbReference type="AlphaFoldDB" id="A0A0F9VV54"/>
<protein>
    <recommendedName>
        <fullName evidence="8">Fatty acid hydroxylase domain-containing protein</fullName>
    </recommendedName>
</protein>
<feature type="transmembrane region" description="Helical" evidence="7">
    <location>
        <begin position="50"/>
        <end position="69"/>
    </location>
</feature>
<feature type="transmembrane region" description="Helical" evidence="7">
    <location>
        <begin position="18"/>
        <end position="38"/>
    </location>
</feature>
<dbReference type="EMBL" id="LAZR01000011">
    <property type="protein sequence ID" value="KKO07960.1"/>
    <property type="molecule type" value="Genomic_DNA"/>
</dbReference>
<comment type="caution">
    <text evidence="9">The sequence shown here is derived from an EMBL/GenBank/DDBJ whole genome shotgun (WGS) entry which is preliminary data.</text>
</comment>
<evidence type="ECO:0000256" key="6">
    <source>
        <dbReference type="ARBA" id="ARBA00023136"/>
    </source>
</evidence>
<evidence type="ECO:0000256" key="7">
    <source>
        <dbReference type="SAM" id="Phobius"/>
    </source>
</evidence>
<evidence type="ECO:0000256" key="1">
    <source>
        <dbReference type="ARBA" id="ARBA00004127"/>
    </source>
</evidence>
<keyword evidence="3 7" id="KW-1133">Transmembrane helix</keyword>
<feature type="transmembrane region" description="Helical" evidence="7">
    <location>
        <begin position="150"/>
        <end position="170"/>
    </location>
</feature>